<protein>
    <submittedName>
        <fullName evidence="1">Uncharacterized protein</fullName>
    </submittedName>
</protein>
<dbReference type="Proteomes" id="UP001319104">
    <property type="component" value="Unassembled WGS sequence"/>
</dbReference>
<sequence length="260" mass="29823">MAKQEGPIFFTGNIGKLNFYKDKDGYQVRDKGGVTAERVSSDPKFARTRENMAEFGAASTNGKYIKQILKKVEHRTKLTNLSTRLQKIMMQMKKDDPIHARGQRVVESGNWDRFLDFDLNPHTRLSSILRWPYEISTDTGKLKVSMPQFHPSYMLRFPDNATHFRLHLHRLDINLDEENDNDFIMQETPLIPVETSPIDLQLEVPMGAPAFRFSLCTLGVEFFQVNLGKAFALAKGKSNPCRIIGWIKQNKEESKVSTTQ</sequence>
<organism evidence="1 2">
    <name type="scientific">Litoribacter ruber</name>
    <dbReference type="NCBI Taxonomy" id="702568"/>
    <lineage>
        <taxon>Bacteria</taxon>
        <taxon>Pseudomonadati</taxon>
        <taxon>Bacteroidota</taxon>
        <taxon>Cytophagia</taxon>
        <taxon>Cytophagales</taxon>
        <taxon>Cyclobacteriaceae</taxon>
        <taxon>Litoribacter</taxon>
    </lineage>
</organism>
<dbReference type="AlphaFoldDB" id="A0AAP2CGS9"/>
<evidence type="ECO:0000313" key="2">
    <source>
        <dbReference type="Proteomes" id="UP001319104"/>
    </source>
</evidence>
<evidence type="ECO:0000313" key="1">
    <source>
        <dbReference type="EMBL" id="MBS9523832.1"/>
    </source>
</evidence>
<keyword evidence="2" id="KW-1185">Reference proteome</keyword>
<dbReference type="EMBL" id="JAHCMY010000003">
    <property type="protein sequence ID" value="MBS9523832.1"/>
    <property type="molecule type" value="Genomic_DNA"/>
</dbReference>
<reference evidence="1 2" key="1">
    <citation type="submission" date="2021-05" db="EMBL/GenBank/DDBJ databases">
        <authorList>
            <person name="Zhang Z.D."/>
            <person name="Osman G."/>
        </authorList>
    </citation>
    <scope>NUCLEOTIDE SEQUENCE [LARGE SCALE GENOMIC DNA]</scope>
    <source>
        <strain evidence="1 2">KCTC 32217</strain>
    </source>
</reference>
<accession>A0AAP2CGS9</accession>
<dbReference type="RefSeq" id="WP_213944715.1">
    <property type="nucleotide sequence ID" value="NZ_JAHCMY010000003.1"/>
</dbReference>
<proteinExistence type="predicted"/>
<comment type="caution">
    <text evidence="1">The sequence shown here is derived from an EMBL/GenBank/DDBJ whole genome shotgun (WGS) entry which is preliminary data.</text>
</comment>
<name>A0AAP2CGS9_9BACT</name>
<gene>
    <name evidence="1" type="ORF">KI659_07365</name>
</gene>